<proteinExistence type="inferred from homology"/>
<protein>
    <recommendedName>
        <fullName evidence="9">Protein FLX-like 4</fullName>
    </recommendedName>
</protein>
<keyword evidence="4 6" id="KW-0175">Coiled coil</keyword>
<comment type="similarity">
    <text evidence="1">Belongs to the FLX family.</text>
</comment>
<keyword evidence="3" id="KW-0221">Differentiation</keyword>
<accession>A0A8T2YIT1</accession>
<keyword evidence="2" id="KW-0217">Developmental protein</keyword>
<feature type="coiled-coil region" evidence="6">
    <location>
        <begin position="68"/>
        <end position="217"/>
    </location>
</feature>
<gene>
    <name evidence="7" type="ORF">H0E87_012367</name>
</gene>
<dbReference type="PANTHER" id="PTHR33405">
    <property type="entry name" value="PROTEIN FLX-LIKE 2"/>
    <property type="match status" value="1"/>
</dbReference>
<dbReference type="Proteomes" id="UP000807159">
    <property type="component" value="Chromosome 6"/>
</dbReference>
<dbReference type="AlphaFoldDB" id="A0A8T2YIT1"/>
<comment type="caution">
    <text evidence="7">The sequence shown here is derived from an EMBL/GenBank/DDBJ whole genome shotgun (WGS) entry which is preliminary data.</text>
</comment>
<evidence type="ECO:0008006" key="9">
    <source>
        <dbReference type="Google" id="ProtNLM"/>
    </source>
</evidence>
<evidence type="ECO:0000256" key="4">
    <source>
        <dbReference type="ARBA" id="ARBA00023054"/>
    </source>
</evidence>
<keyword evidence="8" id="KW-1185">Reference proteome</keyword>
<evidence type="ECO:0000313" key="8">
    <source>
        <dbReference type="Proteomes" id="UP000807159"/>
    </source>
</evidence>
<evidence type="ECO:0000256" key="3">
    <source>
        <dbReference type="ARBA" id="ARBA00022782"/>
    </source>
</evidence>
<evidence type="ECO:0000256" key="1">
    <source>
        <dbReference type="ARBA" id="ARBA00005405"/>
    </source>
</evidence>
<name>A0A8T2YIT1_POPDE</name>
<dbReference type="PANTHER" id="PTHR33405:SF18">
    <property type="entry name" value="PROTEIN FLX-LIKE 4"/>
    <property type="match status" value="1"/>
</dbReference>
<dbReference type="InterPro" id="IPR040353">
    <property type="entry name" value="FLX/FLX-like"/>
</dbReference>
<evidence type="ECO:0000313" key="7">
    <source>
        <dbReference type="EMBL" id="KAH8505088.1"/>
    </source>
</evidence>
<evidence type="ECO:0000256" key="5">
    <source>
        <dbReference type="ARBA" id="ARBA00023089"/>
    </source>
</evidence>
<dbReference type="EMBL" id="JACEGQ020000006">
    <property type="protein sequence ID" value="KAH8505088.1"/>
    <property type="molecule type" value="Genomic_DNA"/>
</dbReference>
<evidence type="ECO:0000256" key="6">
    <source>
        <dbReference type="SAM" id="Coils"/>
    </source>
</evidence>
<keyword evidence="5" id="KW-0287">Flowering</keyword>
<sequence length="330" mass="36820">MSARRHIRPTLEGRVIQAPGMMRHGPFPAGHHTSEPLSRSDLLEHRFAAQAADIEQLAGDNNRLVTSHMALREDLAAAQQEVQRLKAHIRSIQTESDIQIRVLLDKIAKMEKDIRAGENVKKDLKQAHVEAQNLVKERQELATQIQQASHELQKIHTDVKSIPDLHAELENSRHELKRLRATFEYEKGLNIEKVEQMRAMEQNLIGMAREMENLRVDVLNAETRARGNFVLYLNVVVASFEICFDYFFNTILVLICVILAPNQYMGGYSNPDGYGRPFVHMGVGPAGEGIIPYNSSNSVVSNVGFGGAAMSTTGGVAQWVGPFDPSHARG</sequence>
<dbReference type="GO" id="GO:0030154">
    <property type="term" value="P:cell differentiation"/>
    <property type="evidence" value="ECO:0007669"/>
    <property type="project" value="UniProtKB-KW"/>
</dbReference>
<reference evidence="7" key="1">
    <citation type="journal article" date="2021" name="J. Hered.">
        <title>Genome Assembly of Salicaceae Populus deltoides (Eastern Cottonwood) I-69 Based on Nanopore Sequencing and Hi-C Technologies.</title>
        <authorList>
            <person name="Bai S."/>
            <person name="Wu H."/>
            <person name="Zhang J."/>
            <person name="Pan Z."/>
            <person name="Zhao W."/>
            <person name="Li Z."/>
            <person name="Tong C."/>
        </authorList>
    </citation>
    <scope>NUCLEOTIDE SEQUENCE</scope>
    <source>
        <tissue evidence="7">Leaf</tissue>
    </source>
</reference>
<dbReference type="GO" id="GO:0009908">
    <property type="term" value="P:flower development"/>
    <property type="evidence" value="ECO:0007669"/>
    <property type="project" value="UniProtKB-KW"/>
</dbReference>
<organism evidence="7 8">
    <name type="scientific">Populus deltoides</name>
    <name type="common">Eastern poplar</name>
    <name type="synonym">Eastern cottonwood</name>
    <dbReference type="NCBI Taxonomy" id="3696"/>
    <lineage>
        <taxon>Eukaryota</taxon>
        <taxon>Viridiplantae</taxon>
        <taxon>Streptophyta</taxon>
        <taxon>Embryophyta</taxon>
        <taxon>Tracheophyta</taxon>
        <taxon>Spermatophyta</taxon>
        <taxon>Magnoliopsida</taxon>
        <taxon>eudicotyledons</taxon>
        <taxon>Gunneridae</taxon>
        <taxon>Pentapetalae</taxon>
        <taxon>rosids</taxon>
        <taxon>fabids</taxon>
        <taxon>Malpighiales</taxon>
        <taxon>Salicaceae</taxon>
        <taxon>Saliceae</taxon>
        <taxon>Populus</taxon>
    </lineage>
</organism>
<evidence type="ECO:0000256" key="2">
    <source>
        <dbReference type="ARBA" id="ARBA00022473"/>
    </source>
</evidence>